<gene>
    <name evidence="2" type="ORF">EZS28_035708</name>
</gene>
<dbReference type="InterPro" id="IPR043128">
    <property type="entry name" value="Rev_trsase/Diguanyl_cyclase"/>
</dbReference>
<keyword evidence="2" id="KW-0808">Transferase</keyword>
<dbReference type="Pfam" id="PF00078">
    <property type="entry name" value="RVT_1"/>
    <property type="match status" value="1"/>
</dbReference>
<dbReference type="InterPro" id="IPR052055">
    <property type="entry name" value="Hepadnavirus_pol/RT"/>
</dbReference>
<dbReference type="PROSITE" id="PS50878">
    <property type="entry name" value="RT_POL"/>
    <property type="match status" value="1"/>
</dbReference>
<dbReference type="Gene3D" id="3.10.10.10">
    <property type="entry name" value="HIV Type 1 Reverse Transcriptase, subunit A, domain 1"/>
    <property type="match status" value="1"/>
</dbReference>
<feature type="domain" description="Reverse transcriptase" evidence="1">
    <location>
        <begin position="1"/>
        <end position="180"/>
    </location>
</feature>
<organism evidence="2 3">
    <name type="scientific">Streblomastix strix</name>
    <dbReference type="NCBI Taxonomy" id="222440"/>
    <lineage>
        <taxon>Eukaryota</taxon>
        <taxon>Metamonada</taxon>
        <taxon>Preaxostyla</taxon>
        <taxon>Oxymonadida</taxon>
        <taxon>Streblomastigidae</taxon>
        <taxon>Streblomastix</taxon>
    </lineage>
</organism>
<sequence>QIHPERAKWFNPKLIIPKHHQKWRKILDASELNNQIQTIHFKMNGTDQVRDLIRKGDWATSLDLKSAFHHLIVYPPHRPYLAFEAMGKVYQYRATSFGTQHSPIFFAQALAMVLTKIRRESDIRILNYVDDLLLLHQNKERLREQTLIIMKIIETFGWTIAQEKCEIEPKQQINFLGWTWDLKRMYIRMTDLRKQELRYQLQRLISLTEKLVPIKIKYLASIIGKLIFLRVQVREASLYLRLMDAAKTRALMNKESRENIFPPREILQQLYYWHGMIVRNQEMTLEVKNSGGSYGIRRISEGLWSDSGTTNRRYFSPTWRKEQITEEVDKQQEGDGSHILRSIQLRISLQRAANQNDPHQVRQLYRNIRFNKTKSRINLNS</sequence>
<name>A0A5J4UEW2_9EUKA</name>
<evidence type="ECO:0000313" key="2">
    <source>
        <dbReference type="EMBL" id="KAA6368764.1"/>
    </source>
</evidence>
<dbReference type="InterPro" id="IPR000477">
    <property type="entry name" value="RT_dom"/>
</dbReference>
<dbReference type="Gene3D" id="3.30.70.270">
    <property type="match status" value="1"/>
</dbReference>
<dbReference type="OrthoDB" id="7986950at2759"/>
<comment type="caution">
    <text evidence="2">The sequence shown here is derived from an EMBL/GenBank/DDBJ whole genome shotgun (WGS) entry which is preliminary data.</text>
</comment>
<feature type="non-terminal residue" evidence="2">
    <location>
        <position position="1"/>
    </location>
</feature>
<dbReference type="PANTHER" id="PTHR33050:SF7">
    <property type="entry name" value="RIBONUCLEASE H"/>
    <property type="match status" value="1"/>
</dbReference>
<accession>A0A5J4UEW2</accession>
<protein>
    <submittedName>
        <fullName evidence="2">Putative reverse transcriptase</fullName>
    </submittedName>
</protein>
<keyword evidence="2" id="KW-0548">Nucleotidyltransferase</keyword>
<dbReference type="SUPFAM" id="SSF56672">
    <property type="entry name" value="DNA/RNA polymerases"/>
    <property type="match status" value="1"/>
</dbReference>
<dbReference type="PANTHER" id="PTHR33050">
    <property type="entry name" value="REVERSE TRANSCRIPTASE DOMAIN-CONTAINING PROTEIN"/>
    <property type="match status" value="1"/>
</dbReference>
<dbReference type="EMBL" id="SNRW01017019">
    <property type="protein sequence ID" value="KAA6368764.1"/>
    <property type="molecule type" value="Genomic_DNA"/>
</dbReference>
<evidence type="ECO:0000259" key="1">
    <source>
        <dbReference type="PROSITE" id="PS50878"/>
    </source>
</evidence>
<keyword evidence="2" id="KW-0695">RNA-directed DNA polymerase</keyword>
<dbReference type="InterPro" id="IPR043502">
    <property type="entry name" value="DNA/RNA_pol_sf"/>
</dbReference>
<dbReference type="AlphaFoldDB" id="A0A5J4UEW2"/>
<dbReference type="GO" id="GO:0003964">
    <property type="term" value="F:RNA-directed DNA polymerase activity"/>
    <property type="evidence" value="ECO:0007669"/>
    <property type="project" value="UniProtKB-KW"/>
</dbReference>
<proteinExistence type="predicted"/>
<evidence type="ECO:0000313" key="3">
    <source>
        <dbReference type="Proteomes" id="UP000324800"/>
    </source>
</evidence>
<dbReference type="Proteomes" id="UP000324800">
    <property type="component" value="Unassembled WGS sequence"/>
</dbReference>
<reference evidence="2 3" key="1">
    <citation type="submission" date="2019-03" db="EMBL/GenBank/DDBJ databases">
        <title>Single cell metagenomics reveals metabolic interactions within the superorganism composed of flagellate Streblomastix strix and complex community of Bacteroidetes bacteria on its surface.</title>
        <authorList>
            <person name="Treitli S.C."/>
            <person name="Kolisko M."/>
            <person name="Husnik F."/>
            <person name="Keeling P."/>
            <person name="Hampl V."/>
        </authorList>
    </citation>
    <scope>NUCLEOTIDE SEQUENCE [LARGE SCALE GENOMIC DNA]</scope>
    <source>
        <strain evidence="2">ST1C</strain>
    </source>
</reference>